<protein>
    <recommendedName>
        <fullName evidence="12">SHSP domain-containing protein</fullName>
    </recommendedName>
</protein>
<feature type="domain" description="SHSP" evidence="12">
    <location>
        <begin position="21"/>
        <end position="127"/>
    </location>
</feature>
<dbReference type="EMBL" id="SZYD01000018">
    <property type="protein sequence ID" value="KAD2805817.1"/>
    <property type="molecule type" value="Genomic_DNA"/>
</dbReference>
<evidence type="ECO:0000313" key="13">
    <source>
        <dbReference type="EMBL" id="KAD2805817.1"/>
    </source>
</evidence>
<evidence type="ECO:0000256" key="3">
    <source>
        <dbReference type="ARBA" id="ARBA00022692"/>
    </source>
</evidence>
<keyword evidence="7 11" id="KW-0472">Membrane</keyword>
<keyword evidence="3 11" id="KW-0812">Transmembrane</keyword>
<comment type="similarity">
    <text evidence="8 9">Belongs to the small heat shock protein (HSP20) family.</text>
</comment>
<keyword evidence="2" id="KW-1003">Cell membrane</keyword>
<evidence type="ECO:0000256" key="1">
    <source>
        <dbReference type="ARBA" id="ARBA00004162"/>
    </source>
</evidence>
<accession>A0A5N6LWA8</accession>
<reference evidence="13 14" key="1">
    <citation type="submission" date="2019-05" db="EMBL/GenBank/DDBJ databases">
        <title>Mikania micrantha, genome provides insights into the molecular mechanism of rapid growth.</title>
        <authorList>
            <person name="Liu B."/>
        </authorList>
    </citation>
    <scope>NUCLEOTIDE SEQUENCE [LARGE SCALE GENOMIC DNA]</scope>
    <source>
        <strain evidence="13">NLD-2019</strain>
        <tissue evidence="13">Leaf</tissue>
    </source>
</reference>
<evidence type="ECO:0000259" key="12">
    <source>
        <dbReference type="PROSITE" id="PS01031"/>
    </source>
</evidence>
<feature type="compositionally biased region" description="Low complexity" evidence="10">
    <location>
        <begin position="172"/>
        <end position="185"/>
    </location>
</feature>
<dbReference type="OrthoDB" id="1431247at2759"/>
<organism evidence="13 14">
    <name type="scientific">Mikania micrantha</name>
    <name type="common">bitter vine</name>
    <dbReference type="NCBI Taxonomy" id="192012"/>
    <lineage>
        <taxon>Eukaryota</taxon>
        <taxon>Viridiplantae</taxon>
        <taxon>Streptophyta</taxon>
        <taxon>Embryophyta</taxon>
        <taxon>Tracheophyta</taxon>
        <taxon>Spermatophyta</taxon>
        <taxon>Magnoliopsida</taxon>
        <taxon>eudicotyledons</taxon>
        <taxon>Gunneridae</taxon>
        <taxon>Pentapetalae</taxon>
        <taxon>asterids</taxon>
        <taxon>campanulids</taxon>
        <taxon>Asterales</taxon>
        <taxon>Asteraceae</taxon>
        <taxon>Asteroideae</taxon>
        <taxon>Heliantheae alliance</taxon>
        <taxon>Eupatorieae</taxon>
        <taxon>Mikania</taxon>
    </lineage>
</organism>
<name>A0A5N6LWA8_9ASTR</name>
<evidence type="ECO:0000256" key="9">
    <source>
        <dbReference type="RuleBase" id="RU003616"/>
    </source>
</evidence>
<dbReference type="GO" id="GO:0006952">
    <property type="term" value="P:defense response"/>
    <property type="evidence" value="ECO:0007669"/>
    <property type="project" value="UniProtKB-KW"/>
</dbReference>
<dbReference type="SUPFAM" id="SSF49764">
    <property type="entry name" value="HSP20-like chaperones"/>
    <property type="match status" value="1"/>
</dbReference>
<feature type="compositionally biased region" description="Basic and acidic residues" evidence="10">
    <location>
        <begin position="203"/>
        <end position="234"/>
    </location>
</feature>
<dbReference type="InterPro" id="IPR008978">
    <property type="entry name" value="HSP20-like_chaperone"/>
</dbReference>
<feature type="transmembrane region" description="Helical" evidence="11">
    <location>
        <begin position="307"/>
        <end position="327"/>
    </location>
</feature>
<comment type="subcellular location">
    <subcellularLocation>
        <location evidence="1">Cell membrane</location>
        <topology evidence="1">Single-pass membrane protein</topology>
    </subcellularLocation>
</comment>
<evidence type="ECO:0000313" key="14">
    <source>
        <dbReference type="Proteomes" id="UP000326396"/>
    </source>
</evidence>
<dbReference type="PANTHER" id="PTHR43670:SF121">
    <property type="entry name" value="PROTEIN RESTRICTED TEV MOVEMENT 2"/>
    <property type="match status" value="1"/>
</dbReference>
<gene>
    <name evidence="13" type="ORF">E3N88_39194</name>
</gene>
<dbReference type="CDD" id="cd06464">
    <property type="entry name" value="ACD_sHsps-like"/>
    <property type="match status" value="1"/>
</dbReference>
<evidence type="ECO:0000256" key="2">
    <source>
        <dbReference type="ARBA" id="ARBA00022475"/>
    </source>
</evidence>
<dbReference type="GO" id="GO:0034605">
    <property type="term" value="P:cellular response to heat"/>
    <property type="evidence" value="ECO:0007669"/>
    <property type="project" value="TreeGrafter"/>
</dbReference>
<evidence type="ECO:0000256" key="8">
    <source>
        <dbReference type="PROSITE-ProRule" id="PRU00285"/>
    </source>
</evidence>
<dbReference type="Proteomes" id="UP000326396">
    <property type="component" value="Linkage Group LG8"/>
</dbReference>
<proteinExistence type="inferred from homology"/>
<dbReference type="InterPro" id="IPR002068">
    <property type="entry name" value="A-crystallin/Hsp20_dom"/>
</dbReference>
<keyword evidence="14" id="KW-1185">Reference proteome</keyword>
<evidence type="ECO:0000256" key="4">
    <source>
        <dbReference type="ARBA" id="ARBA00022737"/>
    </source>
</evidence>
<keyword evidence="6 11" id="KW-1133">Transmembrane helix</keyword>
<keyword evidence="4" id="KW-0677">Repeat</keyword>
<evidence type="ECO:0000256" key="5">
    <source>
        <dbReference type="ARBA" id="ARBA00022821"/>
    </source>
</evidence>
<dbReference type="PROSITE" id="PS01031">
    <property type="entry name" value="SHSP"/>
    <property type="match status" value="1"/>
</dbReference>
<comment type="caution">
    <text evidence="13">The sequence shown here is derived from an EMBL/GenBank/DDBJ whole genome shotgun (WGS) entry which is preliminary data.</text>
</comment>
<dbReference type="PANTHER" id="PTHR43670">
    <property type="entry name" value="HEAT SHOCK PROTEIN 26"/>
    <property type="match status" value="1"/>
</dbReference>
<feature type="region of interest" description="Disordered" evidence="10">
    <location>
        <begin position="108"/>
        <end position="256"/>
    </location>
</feature>
<feature type="compositionally biased region" description="Basic and acidic residues" evidence="10">
    <location>
        <begin position="128"/>
        <end position="156"/>
    </location>
</feature>
<evidence type="ECO:0000256" key="6">
    <source>
        <dbReference type="ARBA" id="ARBA00022989"/>
    </source>
</evidence>
<dbReference type="Gene3D" id="2.60.40.790">
    <property type="match status" value="1"/>
</dbReference>
<evidence type="ECO:0000256" key="11">
    <source>
        <dbReference type="SAM" id="Phobius"/>
    </source>
</evidence>
<feature type="compositionally biased region" description="Basic and acidic residues" evidence="10">
    <location>
        <begin position="246"/>
        <end position="256"/>
    </location>
</feature>
<dbReference type="AlphaFoldDB" id="A0A5N6LWA8"/>
<sequence length="336" mass="37512">MAMRGRGGRGNPTRPPRLIINRVYEEFIPMSERRQEEDHDLLLLYLPGFQKEYIKVTTEDANIVRIRGERLVSENKWSRFQEDYRAPENCEMRGIRAKFDGGILTITMPRKITNAPPPPPTTTAKVASKTEEQTFRRTKQEETPRKPEENLKKPDKPQIASLEENTLPVPPKATSSSTPTKQPSKLATKTKEPSKPEPQANEPSKHEPQANEPSKPEPQTKEPSKPEPQAKEAVELTTGTLPRVGFGHDVEKPGVGKMDLEKGKEATLKKEIIEEKPNSSGVVGGDFRAGLKKFVEMRGMMSEDRKLLVNVGVSVLVIAALGVHVSYTVGLIGKRK</sequence>
<evidence type="ECO:0000256" key="7">
    <source>
        <dbReference type="ARBA" id="ARBA00023136"/>
    </source>
</evidence>
<dbReference type="Pfam" id="PF00011">
    <property type="entry name" value="HSP20"/>
    <property type="match status" value="1"/>
</dbReference>
<evidence type="ECO:0000256" key="10">
    <source>
        <dbReference type="SAM" id="MobiDB-lite"/>
    </source>
</evidence>
<dbReference type="GO" id="GO:0005886">
    <property type="term" value="C:plasma membrane"/>
    <property type="evidence" value="ECO:0007669"/>
    <property type="project" value="UniProtKB-SubCell"/>
</dbReference>
<keyword evidence="5" id="KW-0611">Plant defense</keyword>